<name>A0A2P2PZE3_RHIMU</name>
<proteinExistence type="predicted"/>
<evidence type="ECO:0000313" key="1">
    <source>
        <dbReference type="EMBL" id="MBX60084.1"/>
    </source>
</evidence>
<protein>
    <submittedName>
        <fullName evidence="1">Uncharacterized protein</fullName>
    </submittedName>
</protein>
<accession>A0A2P2PZE3</accession>
<sequence length="15" mass="1835">MICLRISVECDRYSF</sequence>
<reference evidence="1" key="1">
    <citation type="submission" date="2018-02" db="EMBL/GenBank/DDBJ databases">
        <title>Rhizophora mucronata_Transcriptome.</title>
        <authorList>
            <person name="Meera S.P."/>
            <person name="Sreeshan A."/>
            <person name="Augustine A."/>
        </authorList>
    </citation>
    <scope>NUCLEOTIDE SEQUENCE</scope>
    <source>
        <tissue evidence="1">Leaf</tissue>
    </source>
</reference>
<organism evidence="1">
    <name type="scientific">Rhizophora mucronata</name>
    <name type="common">Asiatic mangrove</name>
    <dbReference type="NCBI Taxonomy" id="61149"/>
    <lineage>
        <taxon>Eukaryota</taxon>
        <taxon>Viridiplantae</taxon>
        <taxon>Streptophyta</taxon>
        <taxon>Embryophyta</taxon>
        <taxon>Tracheophyta</taxon>
        <taxon>Spermatophyta</taxon>
        <taxon>Magnoliopsida</taxon>
        <taxon>eudicotyledons</taxon>
        <taxon>Gunneridae</taxon>
        <taxon>Pentapetalae</taxon>
        <taxon>rosids</taxon>
        <taxon>fabids</taxon>
        <taxon>Malpighiales</taxon>
        <taxon>Rhizophoraceae</taxon>
        <taxon>Rhizophora</taxon>
    </lineage>
</organism>
<dbReference type="EMBL" id="GGEC01079600">
    <property type="protein sequence ID" value="MBX60084.1"/>
    <property type="molecule type" value="Transcribed_RNA"/>
</dbReference>